<gene>
    <name evidence="2" type="ORF">TCNE_LOCUS13356</name>
</gene>
<feature type="compositionally biased region" description="Basic and acidic residues" evidence="1">
    <location>
        <begin position="25"/>
        <end position="34"/>
    </location>
</feature>
<protein>
    <submittedName>
        <fullName evidence="4">Transposase</fullName>
    </submittedName>
</protein>
<evidence type="ECO:0000313" key="4">
    <source>
        <dbReference type="WBParaSite" id="TCNE_0001335601-mRNA-1"/>
    </source>
</evidence>
<name>A0A183UXY6_TOXCA</name>
<proteinExistence type="predicted"/>
<evidence type="ECO:0000313" key="2">
    <source>
        <dbReference type="EMBL" id="VDM44677.1"/>
    </source>
</evidence>
<evidence type="ECO:0000313" key="3">
    <source>
        <dbReference type="Proteomes" id="UP000050794"/>
    </source>
</evidence>
<dbReference type="EMBL" id="UYWY01021685">
    <property type="protein sequence ID" value="VDM44677.1"/>
    <property type="molecule type" value="Genomic_DNA"/>
</dbReference>
<organism evidence="3 4">
    <name type="scientific">Toxocara canis</name>
    <name type="common">Canine roundworm</name>
    <dbReference type="NCBI Taxonomy" id="6265"/>
    <lineage>
        <taxon>Eukaryota</taxon>
        <taxon>Metazoa</taxon>
        <taxon>Ecdysozoa</taxon>
        <taxon>Nematoda</taxon>
        <taxon>Chromadorea</taxon>
        <taxon>Rhabditida</taxon>
        <taxon>Spirurina</taxon>
        <taxon>Ascaridomorpha</taxon>
        <taxon>Ascaridoidea</taxon>
        <taxon>Toxocaridae</taxon>
        <taxon>Toxocara</taxon>
    </lineage>
</organism>
<feature type="compositionally biased region" description="Basic residues" evidence="1">
    <location>
        <begin position="1"/>
        <end position="10"/>
    </location>
</feature>
<reference evidence="2 3" key="2">
    <citation type="submission" date="2018-11" db="EMBL/GenBank/DDBJ databases">
        <authorList>
            <consortium name="Pathogen Informatics"/>
        </authorList>
    </citation>
    <scope>NUCLEOTIDE SEQUENCE [LARGE SCALE GENOMIC DNA]</scope>
</reference>
<dbReference type="Proteomes" id="UP000050794">
    <property type="component" value="Unassembled WGS sequence"/>
</dbReference>
<dbReference type="WBParaSite" id="TCNE_0001335601-mRNA-1">
    <property type="protein sequence ID" value="TCNE_0001335601-mRNA-1"/>
    <property type="gene ID" value="TCNE_0001335601"/>
</dbReference>
<dbReference type="AlphaFoldDB" id="A0A183UXY6"/>
<sequence>MIPSSGKHRNQCNYGRLTASGHSQGRAERQKPESLDAQLRNFLRWIPEEWLELADSAALNAGNSVQWNDKQ</sequence>
<reference evidence="4" key="1">
    <citation type="submission" date="2016-06" db="UniProtKB">
        <authorList>
            <consortium name="WormBaseParasite"/>
        </authorList>
    </citation>
    <scope>IDENTIFICATION</scope>
</reference>
<evidence type="ECO:0000256" key="1">
    <source>
        <dbReference type="SAM" id="MobiDB-lite"/>
    </source>
</evidence>
<accession>A0A183UXY6</accession>
<feature type="region of interest" description="Disordered" evidence="1">
    <location>
        <begin position="1"/>
        <end position="34"/>
    </location>
</feature>
<keyword evidence="3" id="KW-1185">Reference proteome</keyword>